<keyword evidence="2" id="KW-1185">Reference proteome</keyword>
<dbReference type="EMBL" id="KV417319">
    <property type="protein sequence ID" value="KZO91694.1"/>
    <property type="molecule type" value="Genomic_DNA"/>
</dbReference>
<evidence type="ECO:0000313" key="2">
    <source>
        <dbReference type="Proteomes" id="UP000076738"/>
    </source>
</evidence>
<dbReference type="AlphaFoldDB" id="A0A167HJ99"/>
<name>A0A167HJ99_CALVF</name>
<dbReference type="Proteomes" id="UP000076738">
    <property type="component" value="Unassembled WGS sequence"/>
</dbReference>
<organism evidence="1 2">
    <name type="scientific">Calocera viscosa (strain TUFC12733)</name>
    <dbReference type="NCBI Taxonomy" id="1330018"/>
    <lineage>
        <taxon>Eukaryota</taxon>
        <taxon>Fungi</taxon>
        <taxon>Dikarya</taxon>
        <taxon>Basidiomycota</taxon>
        <taxon>Agaricomycotina</taxon>
        <taxon>Dacrymycetes</taxon>
        <taxon>Dacrymycetales</taxon>
        <taxon>Dacrymycetaceae</taxon>
        <taxon>Calocera</taxon>
    </lineage>
</organism>
<protein>
    <submittedName>
        <fullName evidence="1">Uncharacterized protein</fullName>
    </submittedName>
</protein>
<reference evidence="1 2" key="1">
    <citation type="journal article" date="2016" name="Mol. Biol. Evol.">
        <title>Comparative Genomics of Early-Diverging Mushroom-Forming Fungi Provides Insights into the Origins of Lignocellulose Decay Capabilities.</title>
        <authorList>
            <person name="Nagy L.G."/>
            <person name="Riley R."/>
            <person name="Tritt A."/>
            <person name="Adam C."/>
            <person name="Daum C."/>
            <person name="Floudas D."/>
            <person name="Sun H."/>
            <person name="Yadav J.S."/>
            <person name="Pangilinan J."/>
            <person name="Larsson K.H."/>
            <person name="Matsuura K."/>
            <person name="Barry K."/>
            <person name="Labutti K."/>
            <person name="Kuo R."/>
            <person name="Ohm R.A."/>
            <person name="Bhattacharya S.S."/>
            <person name="Shirouzu T."/>
            <person name="Yoshinaga Y."/>
            <person name="Martin F.M."/>
            <person name="Grigoriev I.V."/>
            <person name="Hibbett D.S."/>
        </authorList>
    </citation>
    <scope>NUCLEOTIDE SEQUENCE [LARGE SCALE GENOMIC DNA]</scope>
    <source>
        <strain evidence="1 2">TUFC12733</strain>
    </source>
</reference>
<proteinExistence type="predicted"/>
<gene>
    <name evidence="1" type="ORF">CALVIDRAFT_337145</name>
</gene>
<dbReference type="OrthoDB" id="10485949at2759"/>
<evidence type="ECO:0000313" key="1">
    <source>
        <dbReference type="EMBL" id="KZO91694.1"/>
    </source>
</evidence>
<sequence>MWNGHTIAILLKIPEFASNIGELQRQGSLAGPVKRPSTIRLAFGEQLSRSQIQALKQATQPTATDPAFIFEELLVDPHYERAVDWFADRIQDGTIWTMPGRPITLFDDGT</sequence>
<accession>A0A167HJ99</accession>